<name>T1DD28_9ZZZZ</name>
<dbReference type="EC" id="1.2.1.-" evidence="1"/>
<dbReference type="InterPro" id="IPR036291">
    <property type="entry name" value="NAD(P)-bd_dom_sf"/>
</dbReference>
<feature type="non-terminal residue" evidence="1">
    <location>
        <position position="1"/>
    </location>
</feature>
<dbReference type="GO" id="GO:0016491">
    <property type="term" value="F:oxidoreductase activity"/>
    <property type="evidence" value="ECO:0007669"/>
    <property type="project" value="UniProtKB-KW"/>
</dbReference>
<accession>T1DD28</accession>
<dbReference type="EMBL" id="AUZX01001052">
    <property type="protein sequence ID" value="EQD79970.1"/>
    <property type="molecule type" value="Genomic_DNA"/>
</dbReference>
<dbReference type="SUPFAM" id="SSF51735">
    <property type="entry name" value="NAD(P)-binding Rossmann-fold domains"/>
    <property type="match status" value="1"/>
</dbReference>
<comment type="caution">
    <text evidence="1">The sequence shown here is derived from an EMBL/GenBank/DDBJ whole genome shotgun (WGS) entry which is preliminary data.</text>
</comment>
<evidence type="ECO:0000313" key="1">
    <source>
        <dbReference type="EMBL" id="EQD79970.1"/>
    </source>
</evidence>
<reference evidence="1" key="1">
    <citation type="submission" date="2013-08" db="EMBL/GenBank/DDBJ databases">
        <authorList>
            <person name="Mendez C."/>
            <person name="Richter M."/>
            <person name="Ferrer M."/>
            <person name="Sanchez J."/>
        </authorList>
    </citation>
    <scope>NUCLEOTIDE SEQUENCE</scope>
</reference>
<reference evidence="1" key="2">
    <citation type="journal article" date="2014" name="ISME J.">
        <title>Microbial stratification in low pH oxic and suboxic macroscopic growths along an acid mine drainage.</title>
        <authorList>
            <person name="Mendez-Garcia C."/>
            <person name="Mesa V."/>
            <person name="Sprenger R.R."/>
            <person name="Richter M."/>
            <person name="Diez M.S."/>
            <person name="Solano J."/>
            <person name="Bargiela R."/>
            <person name="Golyshina O.V."/>
            <person name="Manteca A."/>
            <person name="Ramos J.L."/>
            <person name="Gallego J.R."/>
            <person name="Llorente I."/>
            <person name="Martins Dos Santos V.A."/>
            <person name="Jensen O.N."/>
            <person name="Pelaez A.I."/>
            <person name="Sanchez J."/>
            <person name="Ferrer M."/>
        </authorList>
    </citation>
    <scope>NUCLEOTIDE SEQUENCE</scope>
</reference>
<dbReference type="Gene3D" id="3.40.50.720">
    <property type="entry name" value="NAD(P)-binding Rossmann-like Domain"/>
    <property type="match status" value="1"/>
</dbReference>
<proteinExistence type="predicted"/>
<dbReference type="AlphaFoldDB" id="T1DD28"/>
<sequence>IYASGDSKEFEGSEVKLSGSLQELLGKVDIVVDATPEGIGEKNKSMYEKAGVKAIWQVGKTTQYRIFHSMLMRITIQLSERDMQE</sequence>
<keyword evidence="1" id="KW-0560">Oxidoreductase</keyword>
<protein>
    <submittedName>
        <fullName evidence="1">Glyceraldehyde 3-phosphate dehydrogenase</fullName>
        <ecNumber evidence="1">1.2.1.-</ecNumber>
    </submittedName>
</protein>
<organism evidence="1">
    <name type="scientific">mine drainage metagenome</name>
    <dbReference type="NCBI Taxonomy" id="410659"/>
    <lineage>
        <taxon>unclassified sequences</taxon>
        <taxon>metagenomes</taxon>
        <taxon>ecological metagenomes</taxon>
    </lineage>
</organism>
<gene>
    <name evidence="1" type="ORF">B1A_01379</name>
</gene>